<proteinExistence type="predicted"/>
<dbReference type="Pfam" id="PF13432">
    <property type="entry name" value="TPR_16"/>
    <property type="match status" value="2"/>
</dbReference>
<dbReference type="GO" id="GO:0036297">
    <property type="term" value="P:interstrand cross-link repair"/>
    <property type="evidence" value="ECO:0007669"/>
    <property type="project" value="InterPro"/>
</dbReference>
<evidence type="ECO:0000313" key="1">
    <source>
        <dbReference type="EMBL" id="KAK1174284.1"/>
    </source>
</evidence>
<accession>A0AAD8LU80</accession>
<name>A0AAD8LU80_ACIOX</name>
<keyword evidence="2" id="KW-1185">Reference proteome</keyword>
<dbReference type="AlphaFoldDB" id="A0AAD8LU80"/>
<dbReference type="SUPFAM" id="SSF48452">
    <property type="entry name" value="TPR-like"/>
    <property type="match status" value="2"/>
</dbReference>
<comment type="caution">
    <text evidence="1">The sequence shown here is derived from an EMBL/GenBank/DDBJ whole genome shotgun (WGS) entry which is preliminary data.</text>
</comment>
<reference evidence="1" key="1">
    <citation type="submission" date="2022-02" db="EMBL/GenBank/DDBJ databases">
        <title>Atlantic sturgeon de novo genome assembly.</title>
        <authorList>
            <person name="Stock M."/>
            <person name="Klopp C."/>
            <person name="Guiguen Y."/>
            <person name="Cabau C."/>
            <person name="Parinello H."/>
            <person name="Santidrian Yebra-Pimentel E."/>
            <person name="Kuhl H."/>
            <person name="Dirks R.P."/>
            <person name="Guessner J."/>
            <person name="Wuertz S."/>
            <person name="Du K."/>
            <person name="Schartl M."/>
        </authorList>
    </citation>
    <scope>NUCLEOTIDE SEQUENCE</scope>
    <source>
        <strain evidence="1">STURGEONOMICS-FGT-2020</strain>
        <tissue evidence="1">Whole blood</tissue>
    </source>
</reference>
<dbReference type="PANTHER" id="PTHR15254:SF2">
    <property type="entry name" value="FANCONI ANEMIA GROUP G PROTEIN"/>
    <property type="match status" value="1"/>
</dbReference>
<dbReference type="Gene3D" id="1.25.40.10">
    <property type="entry name" value="Tetratricopeptide repeat domain"/>
    <property type="match status" value="3"/>
</dbReference>
<dbReference type="PANTHER" id="PTHR15254">
    <property type="entry name" value="FANCONI ANEMIA GROUP G PROTEIN FAMILY MEMBER"/>
    <property type="match status" value="1"/>
</dbReference>
<dbReference type="Proteomes" id="UP001230051">
    <property type="component" value="Unassembled WGS sequence"/>
</dbReference>
<protein>
    <submittedName>
        <fullName evidence="1">Fanconi anemia group G protein</fullName>
    </submittedName>
</protein>
<dbReference type="EMBL" id="JAGXEW010000002">
    <property type="protein sequence ID" value="KAK1174284.1"/>
    <property type="molecule type" value="Genomic_DNA"/>
</dbReference>
<organism evidence="1 2">
    <name type="scientific">Acipenser oxyrinchus oxyrinchus</name>
    <dbReference type="NCBI Taxonomy" id="40147"/>
    <lineage>
        <taxon>Eukaryota</taxon>
        <taxon>Metazoa</taxon>
        <taxon>Chordata</taxon>
        <taxon>Craniata</taxon>
        <taxon>Vertebrata</taxon>
        <taxon>Euteleostomi</taxon>
        <taxon>Actinopterygii</taxon>
        <taxon>Chondrostei</taxon>
        <taxon>Acipenseriformes</taxon>
        <taxon>Acipenseridae</taxon>
        <taxon>Acipenser</taxon>
    </lineage>
</organism>
<dbReference type="GO" id="GO:0043240">
    <property type="term" value="C:Fanconi anaemia nuclear complex"/>
    <property type="evidence" value="ECO:0007669"/>
    <property type="project" value="InterPro"/>
</dbReference>
<dbReference type="InterPro" id="IPR039684">
    <property type="entry name" value="FANCG"/>
</dbReference>
<dbReference type="InterPro" id="IPR019734">
    <property type="entry name" value="TPR_rpt"/>
</dbReference>
<dbReference type="SMART" id="SM00028">
    <property type="entry name" value="TPR"/>
    <property type="match status" value="4"/>
</dbReference>
<sequence length="691" mass="76783">MDKSDDRKLLQLHGEVLVEKSGVLTCMQSCSSCLALLLFSLTAESLLKRMDRDTASHGCLEIWTGEHYNIVHKCKAACRAQKGTQQKEALKQCHSELRKLLQKMQGLPPAVSSVPLELSVLYNASVLNLRLSANTREEDQAGITQALLRALEAAGRPGTGSDPLQLWRLVLQLLNWEHWEQWEPSLTRLACVQWAHWLCTCQLHCVRELLLWLAESQGWSLPACPGSPLDVQSVLAEECQSWESRAAPGELLSAAQFRELLHTCTAITQGVEWMEAGQYQEALGGFQQAAALPSPRPLHAQLLTLTGLCFLKLGKPQSGLQCYRQALEMDFGCLCALYQSCVVYRQLGEAEAEIEALGLLYTAVMSPAHCDPACDSAALIGPESLLQSPTLISLLRKPHPFCVKHCLAQRSLQSGRTAEAVEHYLDLLASFQEGASQRVIVDNSLAFPRIPELYLEAAVSLLKARRYQDAITVCEEVVSKIGALVPERLTLECPPNTERDGLWAGESEKRESLNCVLWTAAACFLQGQAFTQLKEGKESLSHYSRCINLLVKVHVTYSERQGGDSEQSGVRSLQRLKSLAFTGRGLCFLERAQDREALHSFQLSVQTDPGVVEGLYWLLELLWRLGRREEALSCWRRFQSCTGRSTEEAASAAGQDLQGDYPLYLLPPLQGDAPRDWEGLSRRMLEECSPL</sequence>
<gene>
    <name evidence="1" type="primary">FANCG</name>
    <name evidence="1" type="ORF">AOXY_G1758</name>
</gene>
<dbReference type="InterPro" id="IPR011990">
    <property type="entry name" value="TPR-like_helical_dom_sf"/>
</dbReference>
<evidence type="ECO:0000313" key="2">
    <source>
        <dbReference type="Proteomes" id="UP001230051"/>
    </source>
</evidence>